<sequence length="267" mass="28435">MKLGFIGAGNMATAIIKGLLAKNFLPATDIYITTSSSEHTETVAKNLGIQSAHSNADLIEIADTVIIAVKPHIAPIILNEQRELLTKRKSVLISIASGLTLENLAELTSSEQKIVKVMPNMNVSIGQSVSAICGNQLITKEELDLVAALFNVVGSTYEIAEKDFRNFTALAGCSPAFTYLYIDAMSRAGVKNGLPKAMATKIAAEAVKGSAQMVLDSEDTPWDLIDKVCSPGGTTIAGLVALEEEHFMATVIKGLEATIKRDQELEG</sequence>
<dbReference type="EMBL" id="JAEEGA010000001">
    <property type="protein sequence ID" value="MBP1039904.1"/>
    <property type="molecule type" value="Genomic_DNA"/>
</dbReference>
<feature type="binding site" evidence="11">
    <location>
        <begin position="6"/>
        <end position="11"/>
    </location>
    <ligand>
        <name>NADP(+)</name>
        <dbReference type="ChEBI" id="CHEBI:58349"/>
    </ligand>
</feature>
<dbReference type="InterPro" id="IPR053790">
    <property type="entry name" value="P5CR-like_CS"/>
</dbReference>
<feature type="binding site" evidence="11">
    <location>
        <position position="55"/>
    </location>
    <ligand>
        <name>NADPH</name>
        <dbReference type="ChEBI" id="CHEBI:57783"/>
    </ligand>
</feature>
<reference evidence="15" key="1">
    <citation type="submission" date="2020-12" db="EMBL/GenBank/DDBJ databases">
        <title>Vagococcus allomyrinae sp. nov. and Enterococcus lavae sp. nov., isolated from the larvae of Allomyrina dichotoma.</title>
        <authorList>
            <person name="Lee S.D."/>
        </authorList>
    </citation>
    <scope>NUCLEOTIDE SEQUENCE</scope>
    <source>
        <strain evidence="15">BWB3-3</strain>
    </source>
</reference>
<dbReference type="FunFam" id="3.40.50.720:FF:000190">
    <property type="entry name" value="Pyrroline-5-carboxylate reductase"/>
    <property type="match status" value="1"/>
</dbReference>
<dbReference type="PANTHER" id="PTHR11645">
    <property type="entry name" value="PYRROLINE-5-CARBOXYLATE REDUCTASE"/>
    <property type="match status" value="1"/>
</dbReference>
<dbReference type="FunFam" id="1.10.3730.10:FF:000001">
    <property type="entry name" value="Pyrroline-5-carboxylate reductase"/>
    <property type="match status" value="1"/>
</dbReference>
<dbReference type="RefSeq" id="WP_209524784.1">
    <property type="nucleotide sequence ID" value="NZ_JAEEGA010000001.1"/>
</dbReference>
<keyword evidence="3 9" id="KW-0963">Cytoplasm</keyword>
<dbReference type="Gene3D" id="3.40.50.720">
    <property type="entry name" value="NAD(P)-binding Rossmann-like Domain"/>
    <property type="match status" value="1"/>
</dbReference>
<evidence type="ECO:0000256" key="10">
    <source>
        <dbReference type="NCBIfam" id="TIGR00112"/>
    </source>
</evidence>
<keyword evidence="5 9" id="KW-0641">Proline biosynthesis</keyword>
<feature type="binding site" evidence="11">
    <location>
        <begin position="68"/>
        <end position="71"/>
    </location>
    <ligand>
        <name>NADP(+)</name>
        <dbReference type="ChEBI" id="CHEBI:58349"/>
    </ligand>
</feature>
<keyword evidence="6 9" id="KW-0521">NADP</keyword>
<dbReference type="PIRSF" id="PIRSF000193">
    <property type="entry name" value="Pyrrol-5-carb_rd"/>
    <property type="match status" value="1"/>
</dbReference>
<evidence type="ECO:0000259" key="14">
    <source>
        <dbReference type="Pfam" id="PF14748"/>
    </source>
</evidence>
<comment type="subcellular location">
    <subcellularLocation>
        <location evidence="1 9">Cytoplasm</location>
    </subcellularLocation>
</comment>
<keyword evidence="16" id="KW-1185">Reference proteome</keyword>
<comment type="function">
    <text evidence="8 9">Catalyzes the reduction of 1-pyrroline-5-carboxylate (PCA) to L-proline.</text>
</comment>
<evidence type="ECO:0000256" key="8">
    <source>
        <dbReference type="ARBA" id="ARBA00058118"/>
    </source>
</evidence>
<feature type="domain" description="Pyrroline-5-carboxylate reductase dimerisation" evidence="14">
    <location>
        <begin position="161"/>
        <end position="265"/>
    </location>
</feature>
<dbReference type="Gene3D" id="1.10.3730.10">
    <property type="entry name" value="ProC C-terminal domain-like"/>
    <property type="match status" value="1"/>
</dbReference>
<proteinExistence type="inferred from homology"/>
<dbReference type="SUPFAM" id="SSF48179">
    <property type="entry name" value="6-phosphogluconate dehydrogenase C-terminal domain-like"/>
    <property type="match status" value="1"/>
</dbReference>
<dbReference type="InterPro" id="IPR008927">
    <property type="entry name" value="6-PGluconate_DH-like_C_sf"/>
</dbReference>
<feature type="domain" description="Pyrroline-5-carboxylate reductase catalytic N-terminal" evidence="13">
    <location>
        <begin position="2"/>
        <end position="97"/>
    </location>
</feature>
<dbReference type="InterPro" id="IPR036291">
    <property type="entry name" value="NAD(P)-bd_dom_sf"/>
</dbReference>
<evidence type="ECO:0000256" key="9">
    <source>
        <dbReference type="HAMAP-Rule" id="MF_01925"/>
    </source>
</evidence>
<comment type="caution">
    <text evidence="15">The sequence shown here is derived from an EMBL/GenBank/DDBJ whole genome shotgun (WGS) entry which is preliminary data.</text>
</comment>
<dbReference type="Proteomes" id="UP000674938">
    <property type="component" value="Unassembled WGS sequence"/>
</dbReference>
<dbReference type="InterPro" id="IPR028939">
    <property type="entry name" value="P5C_Rdtase_cat_N"/>
</dbReference>
<dbReference type="PROSITE" id="PS00521">
    <property type="entry name" value="P5CR"/>
    <property type="match status" value="1"/>
</dbReference>
<dbReference type="Pfam" id="PF14748">
    <property type="entry name" value="P5CR_dimer"/>
    <property type="match status" value="1"/>
</dbReference>
<evidence type="ECO:0000256" key="12">
    <source>
        <dbReference type="RuleBase" id="RU003903"/>
    </source>
</evidence>
<feature type="binding site" evidence="11">
    <location>
        <position position="34"/>
    </location>
    <ligand>
        <name>NADP(+)</name>
        <dbReference type="ChEBI" id="CHEBI:58349"/>
    </ligand>
</feature>
<dbReference type="GO" id="GO:0005737">
    <property type="term" value="C:cytoplasm"/>
    <property type="evidence" value="ECO:0007669"/>
    <property type="project" value="UniProtKB-SubCell"/>
</dbReference>
<keyword evidence="7 9" id="KW-0560">Oxidoreductase</keyword>
<evidence type="ECO:0000256" key="11">
    <source>
        <dbReference type="PIRSR" id="PIRSR000193-1"/>
    </source>
</evidence>
<evidence type="ECO:0000256" key="1">
    <source>
        <dbReference type="ARBA" id="ARBA00004496"/>
    </source>
</evidence>
<name>A0A940P1U3_9ENTE</name>
<comment type="catalytic activity">
    <reaction evidence="9">
        <text>L-proline + NAD(+) = (S)-1-pyrroline-5-carboxylate + NADH + 2 H(+)</text>
        <dbReference type="Rhea" id="RHEA:14105"/>
        <dbReference type="ChEBI" id="CHEBI:15378"/>
        <dbReference type="ChEBI" id="CHEBI:17388"/>
        <dbReference type="ChEBI" id="CHEBI:57540"/>
        <dbReference type="ChEBI" id="CHEBI:57945"/>
        <dbReference type="ChEBI" id="CHEBI:60039"/>
        <dbReference type="EC" id="1.5.1.2"/>
    </reaction>
</comment>
<dbReference type="InterPro" id="IPR000304">
    <property type="entry name" value="Pyrroline-COOH_reductase"/>
</dbReference>
<dbReference type="InterPro" id="IPR029036">
    <property type="entry name" value="P5CR_dimer"/>
</dbReference>
<evidence type="ECO:0000256" key="4">
    <source>
        <dbReference type="ARBA" id="ARBA00022605"/>
    </source>
</evidence>
<dbReference type="NCBIfam" id="TIGR00112">
    <property type="entry name" value="proC"/>
    <property type="match status" value="1"/>
</dbReference>
<keyword evidence="4 9" id="KW-0028">Amino-acid biosynthesis</keyword>
<evidence type="ECO:0000256" key="2">
    <source>
        <dbReference type="ARBA" id="ARBA00005525"/>
    </source>
</evidence>
<dbReference type="GO" id="GO:0055129">
    <property type="term" value="P:L-proline biosynthetic process"/>
    <property type="evidence" value="ECO:0007669"/>
    <property type="project" value="UniProtKB-UniRule"/>
</dbReference>
<evidence type="ECO:0000313" key="16">
    <source>
        <dbReference type="Proteomes" id="UP000674938"/>
    </source>
</evidence>
<evidence type="ECO:0000256" key="3">
    <source>
        <dbReference type="ARBA" id="ARBA00022490"/>
    </source>
</evidence>
<dbReference type="AlphaFoldDB" id="A0A940P1U3"/>
<evidence type="ECO:0000259" key="13">
    <source>
        <dbReference type="Pfam" id="PF03807"/>
    </source>
</evidence>
<evidence type="ECO:0000256" key="6">
    <source>
        <dbReference type="ARBA" id="ARBA00022857"/>
    </source>
</evidence>
<dbReference type="HAMAP" id="MF_01925">
    <property type="entry name" value="P5C_reductase"/>
    <property type="match status" value="1"/>
</dbReference>
<protein>
    <recommendedName>
        <fullName evidence="9 10">Pyrroline-5-carboxylate reductase</fullName>
        <shortName evidence="9">P5C reductase</shortName>
        <shortName evidence="9">P5CR</shortName>
        <ecNumber evidence="9 10">1.5.1.2</ecNumber>
    </recommendedName>
    <alternativeName>
        <fullName evidence="9">PCA reductase</fullName>
    </alternativeName>
</protein>
<comment type="pathway">
    <text evidence="9 12">Amino-acid biosynthesis; L-proline biosynthesis; L-proline from L-glutamate 5-semialdehyde: step 1/1.</text>
</comment>
<evidence type="ECO:0000256" key="7">
    <source>
        <dbReference type="ARBA" id="ARBA00023002"/>
    </source>
</evidence>
<organism evidence="15 16">
    <name type="scientific">Vagococcus allomyrinae</name>
    <dbReference type="NCBI Taxonomy" id="2794353"/>
    <lineage>
        <taxon>Bacteria</taxon>
        <taxon>Bacillati</taxon>
        <taxon>Bacillota</taxon>
        <taxon>Bacilli</taxon>
        <taxon>Lactobacillales</taxon>
        <taxon>Enterococcaceae</taxon>
        <taxon>Vagococcus</taxon>
    </lineage>
</organism>
<dbReference type="PANTHER" id="PTHR11645:SF0">
    <property type="entry name" value="PYRROLINE-5-CARBOXYLATE REDUCTASE 3"/>
    <property type="match status" value="1"/>
</dbReference>
<dbReference type="EC" id="1.5.1.2" evidence="9 10"/>
<gene>
    <name evidence="9 15" type="primary">proC</name>
    <name evidence="15" type="ORF">I6N95_02655</name>
</gene>
<dbReference type="GO" id="GO:0004735">
    <property type="term" value="F:pyrroline-5-carboxylate reductase activity"/>
    <property type="evidence" value="ECO:0007669"/>
    <property type="project" value="UniProtKB-UniRule"/>
</dbReference>
<comment type="similarity">
    <text evidence="2 9 12">Belongs to the pyrroline-5-carboxylate reductase family.</text>
</comment>
<dbReference type="Pfam" id="PF03807">
    <property type="entry name" value="F420_oxidored"/>
    <property type="match status" value="1"/>
</dbReference>
<dbReference type="SUPFAM" id="SSF51735">
    <property type="entry name" value="NAD(P)-binding Rossmann-fold domains"/>
    <property type="match status" value="1"/>
</dbReference>
<evidence type="ECO:0000313" key="15">
    <source>
        <dbReference type="EMBL" id="MBP1039904.1"/>
    </source>
</evidence>
<accession>A0A940P1U3</accession>
<evidence type="ECO:0000256" key="5">
    <source>
        <dbReference type="ARBA" id="ARBA00022650"/>
    </source>
</evidence>
<comment type="catalytic activity">
    <reaction evidence="9 12">
        <text>L-proline + NADP(+) = (S)-1-pyrroline-5-carboxylate + NADPH + 2 H(+)</text>
        <dbReference type="Rhea" id="RHEA:14109"/>
        <dbReference type="ChEBI" id="CHEBI:15378"/>
        <dbReference type="ChEBI" id="CHEBI:17388"/>
        <dbReference type="ChEBI" id="CHEBI:57783"/>
        <dbReference type="ChEBI" id="CHEBI:58349"/>
        <dbReference type="ChEBI" id="CHEBI:60039"/>
        <dbReference type="EC" id="1.5.1.2"/>
    </reaction>
</comment>